<name>A0A1G4T9R2_9CAUL</name>
<keyword evidence="3" id="KW-1185">Reference proteome</keyword>
<evidence type="ECO:0000256" key="1">
    <source>
        <dbReference type="SAM" id="MobiDB-lite"/>
    </source>
</evidence>
<dbReference type="EMBL" id="FMTS01000007">
    <property type="protein sequence ID" value="SCW78081.1"/>
    <property type="molecule type" value="Genomic_DNA"/>
</dbReference>
<organism evidence="2 3">
    <name type="scientific">Asticcacaulis taihuensis</name>
    <dbReference type="NCBI Taxonomy" id="260084"/>
    <lineage>
        <taxon>Bacteria</taxon>
        <taxon>Pseudomonadati</taxon>
        <taxon>Pseudomonadota</taxon>
        <taxon>Alphaproteobacteria</taxon>
        <taxon>Caulobacterales</taxon>
        <taxon>Caulobacteraceae</taxon>
        <taxon>Asticcacaulis</taxon>
    </lineage>
</organism>
<evidence type="ECO:0000313" key="3">
    <source>
        <dbReference type="Proteomes" id="UP000199150"/>
    </source>
</evidence>
<feature type="compositionally biased region" description="Low complexity" evidence="1">
    <location>
        <begin position="20"/>
        <end position="35"/>
    </location>
</feature>
<reference evidence="3" key="1">
    <citation type="submission" date="2016-10" db="EMBL/GenBank/DDBJ databases">
        <authorList>
            <person name="Varghese N."/>
            <person name="Submissions S."/>
        </authorList>
    </citation>
    <scope>NUCLEOTIDE SEQUENCE [LARGE SCALE GENOMIC DNA]</scope>
    <source>
        <strain evidence="3">CGMCC 1.3431</strain>
    </source>
</reference>
<sequence>MVLLSATATGAQETPAPIKPDSAAPNDSPSDAPSDADIANMALVCVATYDLVLAVKPTGPLADDAADARDLARSIYIEASQSDEATADDDIARVDKALAAAISSGQGNLDEYHSTCDSLLMDDDQDSADTGAIS</sequence>
<proteinExistence type="predicted"/>
<gene>
    <name evidence="2" type="ORF">SAMN02927928_3347</name>
</gene>
<feature type="region of interest" description="Disordered" evidence="1">
    <location>
        <begin position="1"/>
        <end position="35"/>
    </location>
</feature>
<protein>
    <submittedName>
        <fullName evidence="2">Uncharacterized protein</fullName>
    </submittedName>
</protein>
<evidence type="ECO:0000313" key="2">
    <source>
        <dbReference type="EMBL" id="SCW78081.1"/>
    </source>
</evidence>
<feature type="compositionally biased region" description="Polar residues" evidence="1">
    <location>
        <begin position="1"/>
        <end position="12"/>
    </location>
</feature>
<dbReference type="AlphaFoldDB" id="A0A1G4T9R2"/>
<accession>A0A1G4T9R2</accession>
<dbReference type="Proteomes" id="UP000199150">
    <property type="component" value="Unassembled WGS sequence"/>
</dbReference>